<organism evidence="1 4">
    <name type="scientific">Trichinella pseudospiralis</name>
    <name type="common">Parasitic roundworm</name>
    <dbReference type="NCBI Taxonomy" id="6337"/>
    <lineage>
        <taxon>Eukaryota</taxon>
        <taxon>Metazoa</taxon>
        <taxon>Ecdysozoa</taxon>
        <taxon>Nematoda</taxon>
        <taxon>Enoplea</taxon>
        <taxon>Dorylaimia</taxon>
        <taxon>Trichinellida</taxon>
        <taxon>Trichinellidae</taxon>
        <taxon>Trichinella</taxon>
    </lineage>
</organism>
<protein>
    <submittedName>
        <fullName evidence="1">Uncharacterized protein</fullName>
    </submittedName>
</protein>
<evidence type="ECO:0000313" key="1">
    <source>
        <dbReference type="EMBL" id="KRY74906.1"/>
    </source>
</evidence>
<evidence type="ECO:0000313" key="3">
    <source>
        <dbReference type="EMBL" id="KRZ44056.1"/>
    </source>
</evidence>
<dbReference type="AlphaFoldDB" id="A0A0V1EMG2"/>
<proteinExistence type="predicted"/>
<sequence>LISLMRNCAADVQPAGPGQRRISYGCFSYPPPAGPAYYTYAERFHIADSTSPYAQYYGNNILAAKPNEMTYYNAAELADTSDSSLNNGYYIHGSNAYPTVIAADEFTVLDQLRSFSLTSPNARHVKRKLIIGNQVWELDSSDDEEDVDFMHRIDAQPKSQRLAEASASVPRVHQSECPATTDRWTPCGRWTCRTLNRNGNCRGRNRRKLHTDNLNNGRTGRGRSTIADQPCCSILPNCSSRRTV</sequence>
<dbReference type="EMBL" id="JYDR01000022">
    <property type="protein sequence ID" value="KRY74906.1"/>
    <property type="molecule type" value="Genomic_DNA"/>
</dbReference>
<comment type="caution">
    <text evidence="1">The sequence shown here is derived from an EMBL/GenBank/DDBJ whole genome shotgun (WGS) entry which is preliminary data.</text>
</comment>
<dbReference type="Proteomes" id="UP000054805">
    <property type="component" value="Unassembled WGS sequence"/>
</dbReference>
<feature type="non-terminal residue" evidence="1">
    <location>
        <position position="1"/>
    </location>
</feature>
<name>A0A0V1EMG2_TRIPS</name>
<dbReference type="Proteomes" id="UP000054826">
    <property type="component" value="Unassembled WGS sequence"/>
</dbReference>
<dbReference type="Proteomes" id="UP000054632">
    <property type="component" value="Unassembled WGS sequence"/>
</dbReference>
<accession>A0A0V1EMG2</accession>
<evidence type="ECO:0000313" key="2">
    <source>
        <dbReference type="EMBL" id="KRZ34919.1"/>
    </source>
</evidence>
<dbReference type="EMBL" id="JYDV01000007">
    <property type="protein sequence ID" value="KRZ44056.1"/>
    <property type="molecule type" value="Genomic_DNA"/>
</dbReference>
<dbReference type="EMBL" id="JYDS01000001">
    <property type="protein sequence ID" value="KRZ34919.1"/>
    <property type="molecule type" value="Genomic_DNA"/>
</dbReference>
<evidence type="ECO:0000313" key="4">
    <source>
        <dbReference type="Proteomes" id="UP000054632"/>
    </source>
</evidence>
<evidence type="ECO:0000313" key="5">
    <source>
        <dbReference type="Proteomes" id="UP000054805"/>
    </source>
</evidence>
<gene>
    <name evidence="1" type="ORF">T4A_9888</name>
    <name evidence="2" type="ORF">T4B_14764</name>
    <name evidence="3" type="ORF">T4C_7422</name>
</gene>
<reference evidence="4 5" key="1">
    <citation type="submission" date="2015-01" db="EMBL/GenBank/DDBJ databases">
        <title>Evolution of Trichinella species and genotypes.</title>
        <authorList>
            <person name="Korhonen P.K."/>
            <person name="Edoardo P."/>
            <person name="Giuseppe L.R."/>
            <person name="Gasser R.B."/>
        </authorList>
    </citation>
    <scope>NUCLEOTIDE SEQUENCE [LARGE SCALE GENOMIC DNA]</scope>
    <source>
        <strain evidence="1">ISS13</strain>
        <strain evidence="3">ISS176</strain>
        <strain evidence="2">ISS588</strain>
    </source>
</reference>
<keyword evidence="5" id="KW-1185">Reference proteome</keyword>